<dbReference type="SUPFAM" id="SSF81442">
    <property type="entry name" value="Cytochrome c oxidase subunit I-like"/>
    <property type="match status" value="1"/>
</dbReference>
<dbReference type="InterPro" id="IPR004860">
    <property type="entry name" value="LAGLIDADG_dom"/>
</dbReference>
<organism evidence="3 4">
    <name type="scientific">Hymenoscyphus albidus</name>
    <dbReference type="NCBI Taxonomy" id="595503"/>
    <lineage>
        <taxon>Eukaryota</taxon>
        <taxon>Fungi</taxon>
        <taxon>Dikarya</taxon>
        <taxon>Ascomycota</taxon>
        <taxon>Pezizomycotina</taxon>
        <taxon>Leotiomycetes</taxon>
        <taxon>Helotiales</taxon>
        <taxon>Helotiaceae</taxon>
        <taxon>Hymenoscyphus</taxon>
    </lineage>
</organism>
<feature type="domain" description="Homing endonuclease LAGLIDADG" evidence="2">
    <location>
        <begin position="398"/>
        <end position="474"/>
    </location>
</feature>
<dbReference type="PANTHER" id="PTHR36181:SF4">
    <property type="entry name" value="LAGLIDADG ENDONUCLEASE"/>
    <property type="match status" value="1"/>
</dbReference>
<dbReference type="Pfam" id="PF00961">
    <property type="entry name" value="LAGLIDADG_1"/>
    <property type="match status" value="3"/>
</dbReference>
<gene>
    <name evidence="3" type="ORF">HYALB_00008445</name>
</gene>
<evidence type="ECO:0000313" key="4">
    <source>
        <dbReference type="Proteomes" id="UP000701801"/>
    </source>
</evidence>
<dbReference type="Gene3D" id="3.10.28.10">
    <property type="entry name" value="Homing endonucleases"/>
    <property type="match status" value="5"/>
</dbReference>
<feature type="domain" description="Homing endonuclease LAGLIDADG" evidence="2">
    <location>
        <begin position="601"/>
        <end position="698"/>
    </location>
</feature>
<dbReference type="Proteomes" id="UP000701801">
    <property type="component" value="Unassembled WGS sequence"/>
</dbReference>
<dbReference type="EMBL" id="CAJVRM010000187">
    <property type="protein sequence ID" value="CAG8976694.1"/>
    <property type="molecule type" value="Genomic_DNA"/>
</dbReference>
<keyword evidence="4" id="KW-1185">Reference proteome</keyword>
<protein>
    <recommendedName>
        <fullName evidence="2">Homing endonuclease LAGLIDADG domain-containing protein</fullName>
    </recommendedName>
</protein>
<dbReference type="GO" id="GO:0005739">
    <property type="term" value="C:mitochondrion"/>
    <property type="evidence" value="ECO:0007669"/>
    <property type="project" value="UniProtKB-ARBA"/>
</dbReference>
<feature type="non-terminal residue" evidence="3">
    <location>
        <position position="698"/>
    </location>
</feature>
<dbReference type="SUPFAM" id="SSF55608">
    <property type="entry name" value="Homing endonucleases"/>
    <property type="match status" value="4"/>
</dbReference>
<sequence>MWDKLSNSGEALKLLVPSYNRKVISGRSNYSGKVTSQKMSENEMGNRGSKSVMHKNITVKEQRVYGSWRGKNLPSLRCTLMGFERSYPVKILSNQIRLPLSREFTSVASHSSIKNPVVEVNAPLLHPGFITGFVDGEGSFIIRVRKNPKYRTGFLVEAYFSIAVHKKDQIILQEIQSYFRVGKIRKEVNDIVKFRVESVKDIANQILPHFEKYPLITQKLADYILFKDVVNMMVNKEHLNKEGLNKIVSIKAVINLGLPDELQLYFPDIIPTMRPLVQNKTITQHSRDEKLLESFISFFGCGILEASSRDPIANFSVYKFLDNYEKILPRAAEIIQAKQHLSEEGGPSVDLAIFALHLSGISSLLGAVNFITTILNMRITAVLLLLSLPVLADFSLYLTGLIEGDGTIFVPKTERSVKGNLNYPSIKIVFHLKDLPLALLIQKEIGHGSISLAKQKRRAVSILAKPIEENLNLIKCSSNNKYEYLAYYLAGLIEGDGHLNTPPIGKVITPSGSTRVAQIEIVFALKDRPSADLLQSIFGGRVYLRKDVKIDIKCLTNVVKTVNGKFRTPKINSLYAMIDYLNAKGLDIIKLPLDCSEINRFIDADGHFAIKGFTSNPKTYLAFHFQLSQRKTDKSGEGLTKLMLKLAEFLQVKLSNRIFSDKFVQLLVNTSNSASNHILISYLDIYPLLSSKYLDFKD</sequence>
<accession>A0A9N9Q689</accession>
<dbReference type="GO" id="GO:0004519">
    <property type="term" value="F:endonuclease activity"/>
    <property type="evidence" value="ECO:0007669"/>
    <property type="project" value="InterPro"/>
</dbReference>
<comment type="caution">
    <text evidence="3">The sequence shown here is derived from an EMBL/GenBank/DDBJ whole genome shotgun (WGS) entry which is preliminary data.</text>
</comment>
<dbReference type="PANTHER" id="PTHR36181">
    <property type="entry name" value="INTRON-ENCODED ENDONUCLEASE AI3-RELATED"/>
    <property type="match status" value="1"/>
</dbReference>
<dbReference type="InterPro" id="IPR036927">
    <property type="entry name" value="Cyt_c_oxase-like_su1_sf"/>
</dbReference>
<evidence type="ECO:0000313" key="3">
    <source>
        <dbReference type="EMBL" id="CAG8976694.1"/>
    </source>
</evidence>
<proteinExistence type="predicted"/>
<dbReference type="InterPro" id="IPR027434">
    <property type="entry name" value="Homing_endonucl"/>
</dbReference>
<feature type="region of interest" description="Disordered" evidence="1">
    <location>
        <begin position="30"/>
        <end position="50"/>
    </location>
</feature>
<evidence type="ECO:0000259" key="2">
    <source>
        <dbReference type="Pfam" id="PF00961"/>
    </source>
</evidence>
<feature type="domain" description="Homing endonuclease LAGLIDADG" evidence="2">
    <location>
        <begin position="130"/>
        <end position="230"/>
    </location>
</feature>
<dbReference type="OrthoDB" id="5416650at2759"/>
<reference evidence="3" key="1">
    <citation type="submission" date="2021-07" db="EMBL/GenBank/DDBJ databases">
        <authorList>
            <person name="Durling M."/>
        </authorList>
    </citation>
    <scope>NUCLEOTIDE SEQUENCE</scope>
</reference>
<feature type="compositionally biased region" description="Polar residues" evidence="1">
    <location>
        <begin position="30"/>
        <end position="39"/>
    </location>
</feature>
<evidence type="ECO:0000256" key="1">
    <source>
        <dbReference type="SAM" id="MobiDB-lite"/>
    </source>
</evidence>
<dbReference type="AlphaFoldDB" id="A0A9N9Q689"/>
<dbReference type="InterPro" id="IPR051289">
    <property type="entry name" value="LAGLIDADG_Endonuclease"/>
</dbReference>
<name>A0A9N9Q689_9HELO</name>